<dbReference type="InterPro" id="IPR002695">
    <property type="entry name" value="PurH-like"/>
</dbReference>
<protein>
    <recommendedName>
        <fullName evidence="10">Bifunctional purine biosynthesis protein PurH</fullName>
    </recommendedName>
    <domain>
        <recommendedName>
            <fullName evidence="10">Phosphoribosylaminoimidazolecarboxamide formyltransferase</fullName>
            <ecNumber evidence="10">2.1.2.3</ecNumber>
        </recommendedName>
        <alternativeName>
            <fullName evidence="10">AICAR transformylase</fullName>
        </alternativeName>
    </domain>
    <domain>
        <recommendedName>
            <fullName evidence="10">IMP cyclohydrolase</fullName>
            <ecNumber evidence="10">3.5.4.10</ecNumber>
        </recommendedName>
        <alternativeName>
            <fullName evidence="10">ATIC</fullName>
        </alternativeName>
        <alternativeName>
            <fullName evidence="10">IMP synthase</fullName>
        </alternativeName>
        <alternativeName>
            <fullName evidence="10">Inosinicase</fullName>
        </alternativeName>
    </domain>
</protein>
<evidence type="ECO:0000256" key="8">
    <source>
        <dbReference type="ARBA" id="ARBA00050488"/>
    </source>
</evidence>
<dbReference type="InterPro" id="IPR011607">
    <property type="entry name" value="MGS-like_dom"/>
</dbReference>
<dbReference type="HAMAP" id="MF_00139">
    <property type="entry name" value="PurH"/>
    <property type="match status" value="1"/>
</dbReference>
<comment type="similarity">
    <text evidence="3 10">Belongs to the PurH family.</text>
</comment>
<dbReference type="GO" id="GO:0005829">
    <property type="term" value="C:cytosol"/>
    <property type="evidence" value="ECO:0007669"/>
    <property type="project" value="TreeGrafter"/>
</dbReference>
<dbReference type="KEGG" id="sman:C12CBH8_11580"/>
<dbReference type="PIRSF" id="PIRSF000414">
    <property type="entry name" value="AICARFT_IMPCHas"/>
    <property type="match status" value="1"/>
</dbReference>
<dbReference type="FunFam" id="3.40.140.20:FF:000002">
    <property type="entry name" value="Bifunctional purine biosynthesis protein PurH"/>
    <property type="match status" value="1"/>
</dbReference>
<evidence type="ECO:0000313" key="13">
    <source>
        <dbReference type="Proteomes" id="UP000593890"/>
    </source>
</evidence>
<dbReference type="InterPro" id="IPR024051">
    <property type="entry name" value="AICAR_Tfase_dup_dom_sf"/>
</dbReference>
<evidence type="ECO:0000256" key="10">
    <source>
        <dbReference type="HAMAP-Rule" id="MF_00139"/>
    </source>
</evidence>
<evidence type="ECO:0000256" key="6">
    <source>
        <dbReference type="ARBA" id="ARBA00022801"/>
    </source>
</evidence>
<comment type="pathway">
    <text evidence="1 10">Purine metabolism; IMP biosynthesis via de novo pathway; IMP from 5-formamido-1-(5-phospho-D-ribosyl)imidazole-4-carboxamide: step 1/1.</text>
</comment>
<dbReference type="SMART" id="SM00798">
    <property type="entry name" value="AICARFT_IMPCHas"/>
    <property type="match status" value="1"/>
</dbReference>
<dbReference type="EC" id="2.1.2.3" evidence="10"/>
<sequence>MKKRAILSVSDKTGIVDFARELIGLGFEVLSTGGTAKALTDAGLAVTNVSDVTGFPECLDGRVKTLHPMIHAGILAMRSNPEHMEQLEKLGVTPIDVVAINLYPFKQTILKPDVTLEDAIENIDIGGPTMIRAAAKNWQDVSVIVDPSDYQKVIEEYKQSGTVSKETRFRLAGKVFEHTAQYDAMINTYLRAQRGETQMPDAFTMTFEKVQDMRYGENPHQAAAFYREIGNRSNTLAAAQQLHGKELSYNNINDANGALDVLKEFGSEQPTAVGVKHANPCGVGVGETIYEAYMKAYESDPVSIFGGIVALNRPVDKQTAEELAKIFLEIIIAPDFDADALEILEKKKNIRLLKLPDLAKPNTPDMLDMKKVAGGLLVQQLDTELLHEEDIRCVTKRQPTEEEMKQLMFVWKVVKHVKSNGIALAKDNMTVGIGPGQTNRITALELAIKYGGDKVKGSVMGSDAFFPFSDCVEAAQKAGITAIIQPGGSIRDEDSIKAADEAGIAMLFTGMRHFKH</sequence>
<dbReference type="EC" id="3.5.4.10" evidence="10"/>
<keyword evidence="13" id="KW-1185">Reference proteome</keyword>
<dbReference type="SMART" id="SM00851">
    <property type="entry name" value="MGS"/>
    <property type="match status" value="1"/>
</dbReference>
<dbReference type="GO" id="GO:0004643">
    <property type="term" value="F:phosphoribosylaminoimidazolecarboxamide formyltransferase activity"/>
    <property type="evidence" value="ECO:0007669"/>
    <property type="project" value="UniProtKB-UniRule"/>
</dbReference>
<dbReference type="PANTHER" id="PTHR11692:SF0">
    <property type="entry name" value="BIFUNCTIONAL PURINE BIOSYNTHESIS PROTEIN ATIC"/>
    <property type="match status" value="1"/>
</dbReference>
<dbReference type="UniPathway" id="UPA00074">
    <property type="reaction ID" value="UER00133"/>
</dbReference>
<evidence type="ECO:0000256" key="1">
    <source>
        <dbReference type="ARBA" id="ARBA00004844"/>
    </source>
</evidence>
<reference evidence="13" key="1">
    <citation type="submission" date="2020-07" db="EMBL/GenBank/DDBJ databases">
        <title>Complete genome sequencing of Clostridia bacterium strain 12CBH8.</title>
        <authorList>
            <person name="Sakamoto M."/>
            <person name="Murakami T."/>
            <person name="Mori H."/>
        </authorList>
    </citation>
    <scope>NUCLEOTIDE SEQUENCE [LARGE SCALE GENOMIC DNA]</scope>
    <source>
        <strain evidence="13">12CBH8</strain>
    </source>
</reference>
<dbReference type="FunFam" id="3.40.140.20:FF:000001">
    <property type="entry name" value="Bifunctional purine biosynthesis protein PurH"/>
    <property type="match status" value="1"/>
</dbReference>
<dbReference type="AlphaFoldDB" id="A0A7I8D4V6"/>
<keyword evidence="4 10" id="KW-0808">Transferase</keyword>
<dbReference type="SUPFAM" id="SSF53927">
    <property type="entry name" value="Cytidine deaminase-like"/>
    <property type="match status" value="1"/>
</dbReference>
<dbReference type="Pfam" id="PF01808">
    <property type="entry name" value="AICARFT_IMPCHas"/>
    <property type="match status" value="1"/>
</dbReference>
<dbReference type="NCBIfam" id="TIGR00355">
    <property type="entry name" value="purH"/>
    <property type="match status" value="1"/>
</dbReference>
<comment type="pathway">
    <text evidence="2 10">Purine metabolism; IMP biosynthesis via de novo pathway; 5-formamido-1-(5-phospho-D-ribosyl)imidazole-4-carboxamide from 5-amino-1-(5-phospho-D-ribosyl)imidazole-4-carboxamide (10-formyl THF route): step 1/1.</text>
</comment>
<organism evidence="12 13">
    <name type="scientific">Solibaculum mannosilyticum</name>
    <dbReference type="NCBI Taxonomy" id="2780922"/>
    <lineage>
        <taxon>Bacteria</taxon>
        <taxon>Bacillati</taxon>
        <taxon>Bacillota</taxon>
        <taxon>Clostridia</taxon>
        <taxon>Eubacteriales</taxon>
        <taxon>Oscillospiraceae</taxon>
        <taxon>Solibaculum</taxon>
    </lineage>
</organism>
<dbReference type="GO" id="GO:0003937">
    <property type="term" value="F:IMP cyclohydrolase activity"/>
    <property type="evidence" value="ECO:0007669"/>
    <property type="project" value="UniProtKB-UniRule"/>
</dbReference>
<dbReference type="Pfam" id="PF02142">
    <property type="entry name" value="MGS"/>
    <property type="match status" value="1"/>
</dbReference>
<dbReference type="GO" id="GO:0006189">
    <property type="term" value="P:'de novo' IMP biosynthetic process"/>
    <property type="evidence" value="ECO:0007669"/>
    <property type="project" value="UniProtKB-UniRule"/>
</dbReference>
<dbReference type="FunFam" id="3.40.50.1380:FF:000001">
    <property type="entry name" value="Bifunctional purine biosynthesis protein PurH"/>
    <property type="match status" value="1"/>
</dbReference>
<keyword evidence="7 10" id="KW-0511">Multifunctional enzyme</keyword>
<dbReference type="InterPro" id="IPR036914">
    <property type="entry name" value="MGS-like_dom_sf"/>
</dbReference>
<dbReference type="SUPFAM" id="SSF52335">
    <property type="entry name" value="Methylglyoxal synthase-like"/>
    <property type="match status" value="1"/>
</dbReference>
<dbReference type="PROSITE" id="PS51855">
    <property type="entry name" value="MGS"/>
    <property type="match status" value="1"/>
</dbReference>
<dbReference type="InterPro" id="IPR016193">
    <property type="entry name" value="Cytidine_deaminase-like"/>
</dbReference>
<feature type="domain" description="MGS-like" evidence="11">
    <location>
        <begin position="1"/>
        <end position="145"/>
    </location>
</feature>
<dbReference type="Gene3D" id="3.40.140.20">
    <property type="match status" value="2"/>
</dbReference>
<comment type="catalytic activity">
    <reaction evidence="8 10">
        <text>(6R)-10-formyltetrahydrofolate + 5-amino-1-(5-phospho-beta-D-ribosyl)imidazole-4-carboxamide = 5-formamido-1-(5-phospho-D-ribosyl)imidazole-4-carboxamide + (6S)-5,6,7,8-tetrahydrofolate</text>
        <dbReference type="Rhea" id="RHEA:22192"/>
        <dbReference type="ChEBI" id="CHEBI:57453"/>
        <dbReference type="ChEBI" id="CHEBI:58467"/>
        <dbReference type="ChEBI" id="CHEBI:58475"/>
        <dbReference type="ChEBI" id="CHEBI:195366"/>
        <dbReference type="EC" id="2.1.2.3"/>
    </reaction>
</comment>
<evidence type="ECO:0000256" key="4">
    <source>
        <dbReference type="ARBA" id="ARBA00022679"/>
    </source>
</evidence>
<evidence type="ECO:0000313" key="12">
    <source>
        <dbReference type="EMBL" id="BCI60519.1"/>
    </source>
</evidence>
<evidence type="ECO:0000256" key="7">
    <source>
        <dbReference type="ARBA" id="ARBA00023268"/>
    </source>
</evidence>
<dbReference type="EMBL" id="AP023321">
    <property type="protein sequence ID" value="BCI60519.1"/>
    <property type="molecule type" value="Genomic_DNA"/>
</dbReference>
<dbReference type="NCBIfam" id="NF002049">
    <property type="entry name" value="PRK00881.1"/>
    <property type="match status" value="1"/>
</dbReference>
<proteinExistence type="inferred from homology"/>
<comment type="catalytic activity">
    <reaction evidence="9 10">
        <text>IMP + H2O = 5-formamido-1-(5-phospho-D-ribosyl)imidazole-4-carboxamide</text>
        <dbReference type="Rhea" id="RHEA:18445"/>
        <dbReference type="ChEBI" id="CHEBI:15377"/>
        <dbReference type="ChEBI" id="CHEBI:58053"/>
        <dbReference type="ChEBI" id="CHEBI:58467"/>
        <dbReference type="EC" id="3.5.4.10"/>
    </reaction>
</comment>
<evidence type="ECO:0000259" key="11">
    <source>
        <dbReference type="PROSITE" id="PS51855"/>
    </source>
</evidence>
<evidence type="ECO:0000256" key="2">
    <source>
        <dbReference type="ARBA" id="ARBA00004954"/>
    </source>
</evidence>
<comment type="domain">
    <text evidence="10">The IMP cyclohydrolase activity resides in the N-terminal region.</text>
</comment>
<dbReference type="RefSeq" id="WP_215533759.1">
    <property type="nucleotide sequence ID" value="NZ_AP023321.1"/>
</dbReference>
<evidence type="ECO:0000256" key="5">
    <source>
        <dbReference type="ARBA" id="ARBA00022755"/>
    </source>
</evidence>
<dbReference type="PANTHER" id="PTHR11692">
    <property type="entry name" value="BIFUNCTIONAL PURINE BIOSYNTHESIS PROTEIN PURH"/>
    <property type="match status" value="1"/>
</dbReference>
<evidence type="ECO:0000256" key="3">
    <source>
        <dbReference type="ARBA" id="ARBA00007667"/>
    </source>
</evidence>
<dbReference type="CDD" id="cd01421">
    <property type="entry name" value="IMPCH"/>
    <property type="match status" value="1"/>
</dbReference>
<accession>A0A7I8D4V6</accession>
<keyword evidence="5 10" id="KW-0658">Purine biosynthesis</keyword>
<evidence type="ECO:0000256" key="9">
    <source>
        <dbReference type="ARBA" id="ARBA00050687"/>
    </source>
</evidence>
<dbReference type="Gene3D" id="3.40.50.1380">
    <property type="entry name" value="Methylglyoxal synthase-like domain"/>
    <property type="match status" value="1"/>
</dbReference>
<gene>
    <name evidence="10 12" type="primary">purH</name>
    <name evidence="12" type="ORF">C12CBH8_11580</name>
</gene>
<dbReference type="Proteomes" id="UP000593890">
    <property type="component" value="Chromosome"/>
</dbReference>
<name>A0A7I8D4V6_9FIRM</name>
<keyword evidence="6 10" id="KW-0378">Hydrolase</keyword>